<comment type="cofactor">
    <cofactor evidence="1">
        <name>Mg(2+)</name>
        <dbReference type="ChEBI" id="CHEBI:18420"/>
    </cofactor>
</comment>
<evidence type="ECO:0000259" key="4">
    <source>
        <dbReference type="SMART" id="SM00922"/>
    </source>
</evidence>
<evidence type="ECO:0000313" key="6">
    <source>
        <dbReference type="Proteomes" id="UP000247465"/>
    </source>
</evidence>
<dbReference type="GO" id="GO:0016853">
    <property type="term" value="F:isomerase activity"/>
    <property type="evidence" value="ECO:0007669"/>
    <property type="project" value="UniProtKB-KW"/>
</dbReference>
<dbReference type="SUPFAM" id="SSF51604">
    <property type="entry name" value="Enolase C-terminal domain-like"/>
    <property type="match status" value="1"/>
</dbReference>
<dbReference type="AlphaFoldDB" id="A0A2Z4AIW9"/>
<dbReference type="Pfam" id="PF13378">
    <property type="entry name" value="MR_MLE_C"/>
    <property type="match status" value="1"/>
</dbReference>
<keyword evidence="2" id="KW-0479">Metal-binding</keyword>
<dbReference type="InterPro" id="IPR029017">
    <property type="entry name" value="Enolase-like_N"/>
</dbReference>
<dbReference type="GO" id="GO:0016836">
    <property type="term" value="F:hydro-lyase activity"/>
    <property type="evidence" value="ECO:0007669"/>
    <property type="project" value="TreeGrafter"/>
</dbReference>
<dbReference type="EC" id="5.5.1.27" evidence="5"/>
<dbReference type="InterPro" id="IPR013342">
    <property type="entry name" value="Mandelate_racemase_C"/>
</dbReference>
<dbReference type="PANTHER" id="PTHR13794:SF58">
    <property type="entry name" value="MITOCHONDRIAL ENOLASE SUPERFAMILY MEMBER 1"/>
    <property type="match status" value="1"/>
</dbReference>
<keyword evidence="3" id="KW-0460">Magnesium</keyword>
<reference evidence="5 6" key="1">
    <citation type="submission" date="2018-06" db="EMBL/GenBank/DDBJ databases">
        <title>Draft Genome Sequence of a Novel Marine Bacterium Related to the Verrucomicrobia.</title>
        <authorList>
            <person name="Vosseberg J."/>
            <person name="Martijn J."/>
            <person name="Ettema T.J.G."/>
        </authorList>
    </citation>
    <scope>NUCLEOTIDE SEQUENCE [LARGE SCALE GENOMIC DNA]</scope>
    <source>
        <strain evidence="5">TARA_B100001123</strain>
    </source>
</reference>
<dbReference type="InterPro" id="IPR029065">
    <property type="entry name" value="Enolase_C-like"/>
</dbReference>
<keyword evidence="5" id="KW-0413">Isomerase</keyword>
<evidence type="ECO:0000313" key="5">
    <source>
        <dbReference type="EMBL" id="AWT60077.1"/>
    </source>
</evidence>
<evidence type="ECO:0000256" key="1">
    <source>
        <dbReference type="ARBA" id="ARBA00001946"/>
    </source>
</evidence>
<protein>
    <submittedName>
        <fullName evidence="5">D-galactarolactone cycloisomerase</fullName>
        <ecNumber evidence="5">5.5.1.27</ecNumber>
    </submittedName>
</protein>
<dbReference type="Gene3D" id="3.20.20.120">
    <property type="entry name" value="Enolase-like C-terminal domain"/>
    <property type="match status" value="1"/>
</dbReference>
<dbReference type="SMART" id="SM00922">
    <property type="entry name" value="MR_MLE"/>
    <property type="match status" value="1"/>
</dbReference>
<sequence length="383" mass="43258">MKISNIEVFKFKTWTRNHPSKWGYRQWGKEIESSESITKISTDEGIDGYMLGGTRNYIEGSVKRMLLGEDPLEREKLWNWMDQLVTFGLNSLPEREMGVVDCALWDLFGRMVGLPVSTILGGARKKVKAYASTFPNMGRPEDYAAHAKICKDQGYKAYKVHAYICWNPHTWEPAPQVPGFPKEDVEVCAAVREAVGDDMVLMLDPFGVYTLEQSLWVGRELQKLGYYWLEHPMVETRIEAYRRLTNELDIAVLSPEHVPGGVFSRAEWVIQGASDMLRIDHNYGGITGSLKLVNVAQAYGIQCEMHGGGCANSQILGATTEATCEYFERGLLRPDFDYETPPPYLNSIVDPLDDKGNVILSQQPGLGLDLNWDYINDNLIKES</sequence>
<dbReference type="Proteomes" id="UP000247465">
    <property type="component" value="Chromosome"/>
</dbReference>
<evidence type="ECO:0000256" key="3">
    <source>
        <dbReference type="ARBA" id="ARBA00022842"/>
    </source>
</evidence>
<dbReference type="Gene3D" id="3.30.390.10">
    <property type="entry name" value="Enolase-like, N-terminal domain"/>
    <property type="match status" value="1"/>
</dbReference>
<gene>
    <name evidence="5" type="primary">gci_10</name>
    <name evidence="5" type="ORF">DF168_01278</name>
</gene>
<dbReference type="Pfam" id="PF02746">
    <property type="entry name" value="MR_MLE_N"/>
    <property type="match status" value="1"/>
</dbReference>
<dbReference type="GO" id="GO:0000287">
    <property type="term" value="F:magnesium ion binding"/>
    <property type="evidence" value="ECO:0007669"/>
    <property type="project" value="TreeGrafter"/>
</dbReference>
<dbReference type="InterPro" id="IPR046945">
    <property type="entry name" value="RHMD-like"/>
</dbReference>
<accession>A0A2Z4AIW9</accession>
<feature type="domain" description="Mandelate racemase/muconate lactonizing enzyme C-terminal" evidence="4">
    <location>
        <begin position="140"/>
        <end position="251"/>
    </location>
</feature>
<dbReference type="KEGG" id="mtar:DF168_01278"/>
<evidence type="ECO:0000256" key="2">
    <source>
        <dbReference type="ARBA" id="ARBA00022723"/>
    </source>
</evidence>
<organism evidence="5 6">
    <name type="scientific">Candidatus Moanibacter tarae</name>
    <dbReference type="NCBI Taxonomy" id="2200854"/>
    <lineage>
        <taxon>Bacteria</taxon>
        <taxon>Pseudomonadati</taxon>
        <taxon>Verrucomicrobiota</taxon>
        <taxon>Opitutia</taxon>
        <taxon>Puniceicoccales</taxon>
        <taxon>Puniceicoccales incertae sedis</taxon>
        <taxon>Candidatus Moanibacter</taxon>
    </lineage>
</organism>
<dbReference type="GO" id="GO:0016052">
    <property type="term" value="P:carbohydrate catabolic process"/>
    <property type="evidence" value="ECO:0007669"/>
    <property type="project" value="TreeGrafter"/>
</dbReference>
<dbReference type="SFLD" id="SFLDS00001">
    <property type="entry name" value="Enolase"/>
    <property type="match status" value="1"/>
</dbReference>
<dbReference type="InterPro" id="IPR036849">
    <property type="entry name" value="Enolase-like_C_sf"/>
</dbReference>
<dbReference type="PANTHER" id="PTHR13794">
    <property type="entry name" value="ENOLASE SUPERFAMILY, MANDELATE RACEMASE"/>
    <property type="match status" value="1"/>
</dbReference>
<proteinExistence type="predicted"/>
<dbReference type="InterPro" id="IPR013341">
    <property type="entry name" value="Mandelate_racemase_N_dom"/>
</dbReference>
<dbReference type="SUPFAM" id="SSF54826">
    <property type="entry name" value="Enolase N-terminal domain-like"/>
    <property type="match status" value="1"/>
</dbReference>
<name>A0A2Z4AIW9_9BACT</name>
<dbReference type="EMBL" id="CP029803">
    <property type="protein sequence ID" value="AWT60077.1"/>
    <property type="molecule type" value="Genomic_DNA"/>
</dbReference>